<proteinExistence type="predicted"/>
<dbReference type="AlphaFoldDB" id="A0A327QEJ2"/>
<protein>
    <submittedName>
        <fullName evidence="2">Uncharacterized protein</fullName>
    </submittedName>
</protein>
<reference evidence="2 3" key="1">
    <citation type="submission" date="2018-06" db="EMBL/GenBank/DDBJ databases">
        <title>Genomic Encyclopedia of Archaeal and Bacterial Type Strains, Phase II (KMG-II): from individual species to whole genera.</title>
        <authorList>
            <person name="Goeker M."/>
        </authorList>
    </citation>
    <scope>NUCLEOTIDE SEQUENCE [LARGE SCALE GENOMIC DNA]</scope>
    <source>
        <strain evidence="2 3">DSM 23857</strain>
    </source>
</reference>
<dbReference type="Proteomes" id="UP000249547">
    <property type="component" value="Unassembled WGS sequence"/>
</dbReference>
<organism evidence="2 3">
    <name type="scientific">Chitinophaga skermanii</name>
    <dbReference type="NCBI Taxonomy" id="331697"/>
    <lineage>
        <taxon>Bacteria</taxon>
        <taxon>Pseudomonadati</taxon>
        <taxon>Bacteroidota</taxon>
        <taxon>Chitinophagia</taxon>
        <taxon>Chitinophagales</taxon>
        <taxon>Chitinophagaceae</taxon>
        <taxon>Chitinophaga</taxon>
    </lineage>
</organism>
<feature type="chain" id="PRO_5016409565" evidence="1">
    <location>
        <begin position="23"/>
        <end position="144"/>
    </location>
</feature>
<dbReference type="EMBL" id="QLLL01000006">
    <property type="protein sequence ID" value="RAJ02288.1"/>
    <property type="molecule type" value="Genomic_DNA"/>
</dbReference>
<name>A0A327QEJ2_9BACT</name>
<comment type="caution">
    <text evidence="2">The sequence shown here is derived from an EMBL/GenBank/DDBJ whole genome shotgun (WGS) entry which is preliminary data.</text>
</comment>
<evidence type="ECO:0000313" key="3">
    <source>
        <dbReference type="Proteomes" id="UP000249547"/>
    </source>
</evidence>
<dbReference type="OrthoDB" id="9838001at2"/>
<dbReference type="RefSeq" id="WP_111598734.1">
    <property type="nucleotide sequence ID" value="NZ_QLLL01000006.1"/>
</dbReference>
<keyword evidence="3" id="KW-1185">Reference proteome</keyword>
<feature type="signal peptide" evidence="1">
    <location>
        <begin position="1"/>
        <end position="22"/>
    </location>
</feature>
<evidence type="ECO:0000313" key="2">
    <source>
        <dbReference type="EMBL" id="RAJ02288.1"/>
    </source>
</evidence>
<gene>
    <name evidence="2" type="ORF">LX64_03297</name>
</gene>
<keyword evidence="1" id="KW-0732">Signal</keyword>
<accession>A0A327QEJ2</accession>
<evidence type="ECO:0000256" key="1">
    <source>
        <dbReference type="SAM" id="SignalP"/>
    </source>
</evidence>
<sequence length="144" mass="15274">MKKFQTLFILASVCLLFSNIQAANSHPAWDIKQTFFKDAPAKRFSSVSVRINVVGLLGLPINVCSVAGQLLIGTTYAYVDGTVTIPTAVQCYSNEQTPLLLDVSEGSRIVIWGTVLSTGLQASAIKTVTAGDISAGVVTVNLLL</sequence>